<feature type="region of interest" description="Disordered" evidence="1">
    <location>
        <begin position="39"/>
        <end position="75"/>
    </location>
</feature>
<feature type="region of interest" description="Disordered" evidence="1">
    <location>
        <begin position="815"/>
        <end position="837"/>
    </location>
</feature>
<keyword evidence="4" id="KW-1185">Reference proteome</keyword>
<feature type="compositionally biased region" description="Low complexity" evidence="1">
    <location>
        <begin position="174"/>
        <end position="183"/>
    </location>
</feature>
<dbReference type="EMBL" id="JXXN02003909">
    <property type="protein sequence ID" value="THD21047.1"/>
    <property type="molecule type" value="Genomic_DNA"/>
</dbReference>
<feature type="compositionally biased region" description="Low complexity" evidence="1">
    <location>
        <begin position="616"/>
        <end position="627"/>
    </location>
</feature>
<name>A0A4E0RJB8_FASHE</name>
<organism evidence="3 4">
    <name type="scientific">Fasciola hepatica</name>
    <name type="common">Liver fluke</name>
    <dbReference type="NCBI Taxonomy" id="6192"/>
    <lineage>
        <taxon>Eukaryota</taxon>
        <taxon>Metazoa</taxon>
        <taxon>Spiralia</taxon>
        <taxon>Lophotrochozoa</taxon>
        <taxon>Platyhelminthes</taxon>
        <taxon>Trematoda</taxon>
        <taxon>Digenea</taxon>
        <taxon>Plagiorchiida</taxon>
        <taxon>Echinostomata</taxon>
        <taxon>Echinostomatoidea</taxon>
        <taxon>Fasciolidae</taxon>
        <taxon>Fasciola</taxon>
    </lineage>
</organism>
<feature type="region of interest" description="Disordered" evidence="1">
    <location>
        <begin position="1"/>
        <end position="22"/>
    </location>
</feature>
<feature type="domain" description="WW" evidence="2">
    <location>
        <begin position="1259"/>
        <end position="1292"/>
    </location>
</feature>
<dbReference type="Proteomes" id="UP000230066">
    <property type="component" value="Unassembled WGS sequence"/>
</dbReference>
<dbReference type="CDD" id="cd00201">
    <property type="entry name" value="WW"/>
    <property type="match status" value="1"/>
</dbReference>
<dbReference type="PROSITE" id="PS50020">
    <property type="entry name" value="WW_DOMAIN_2"/>
    <property type="match status" value="1"/>
</dbReference>
<feature type="region of interest" description="Disordered" evidence="1">
    <location>
        <begin position="607"/>
        <end position="627"/>
    </location>
</feature>
<feature type="region of interest" description="Disordered" evidence="1">
    <location>
        <begin position="457"/>
        <end position="477"/>
    </location>
</feature>
<evidence type="ECO:0000256" key="1">
    <source>
        <dbReference type="SAM" id="MobiDB-lite"/>
    </source>
</evidence>
<dbReference type="InterPro" id="IPR036020">
    <property type="entry name" value="WW_dom_sf"/>
</dbReference>
<feature type="compositionally biased region" description="Polar residues" evidence="1">
    <location>
        <begin position="460"/>
        <end position="470"/>
    </location>
</feature>
<reference evidence="3" key="1">
    <citation type="submission" date="2019-03" db="EMBL/GenBank/DDBJ databases">
        <title>Improved annotation for the trematode Fasciola hepatica.</title>
        <authorList>
            <person name="Choi Y.-J."/>
            <person name="Martin J."/>
            <person name="Mitreva M."/>
        </authorList>
    </citation>
    <scope>NUCLEOTIDE SEQUENCE [LARGE SCALE GENOMIC DNA]</scope>
</reference>
<comment type="caution">
    <text evidence="3">The sequence shown here is derived from an EMBL/GenBank/DDBJ whole genome shotgun (WGS) entry which is preliminary data.</text>
</comment>
<accession>A0A4E0RJB8</accession>
<evidence type="ECO:0000259" key="2">
    <source>
        <dbReference type="PROSITE" id="PS50020"/>
    </source>
</evidence>
<feature type="compositionally biased region" description="Basic and acidic residues" evidence="1">
    <location>
        <begin position="218"/>
        <end position="230"/>
    </location>
</feature>
<protein>
    <submittedName>
        <fullName evidence="3">Protein salvador 1</fullName>
    </submittedName>
</protein>
<feature type="region of interest" description="Disordered" evidence="1">
    <location>
        <begin position="169"/>
        <end position="235"/>
    </location>
</feature>
<feature type="compositionally biased region" description="Polar residues" evidence="1">
    <location>
        <begin position="189"/>
        <end position="214"/>
    </location>
</feature>
<gene>
    <name evidence="3" type="ORF">D915_008160</name>
</gene>
<proteinExistence type="predicted"/>
<sequence length="1437" mass="157882">MMQKKFEKLPGLSNVSGKYTKKNSLDSYTSAFVGLERKTSSASSGAASSFSSRSVKHPSLSREAPEPSASLSPPGCSVFQRFSPIPSSGSVPRMGEVDCQLSDNISIHPSSGISSPSWPSSLSAAVSDRKAIPSKSSGAFDRVIKATEIVKSSSAGSVSKLAHKPTGIIFATPSSPQSNLSSSRVYSPKSETSQGLSRLQGSSTPYPARSTHNQAVLRKQDRESPHDRQRYRYSPDVSKYSNTCSLSKDFREPLFRPSVAVRPIHLPQCSKENVGHTLVLPRGVHGSSFSGPPWDRHLPLSSSESQGFIPAIDSMQSFMSNRRTQDPHYGPLRHTVQYSPDTCGSPELSTTAPLCNDYPRSRLQVNLRSPENIHGSESHSMYSTTVSEIPSVNDANRFDPVDRSYLAATQPQYATSASQVCNSPLPATMPGLQYTQHALEQYLSDLLTEEQPFGIKRSSETTTNFPSCTESHYDSGEPGRLAAPATLNVPASDLDSLHFLERRIINALRTVRNDANEPCPSDPGIPCSSVSLFPRHEIHAPDEHRLNGNNRVLEQFTEPELRHLLKAVQDLLVVRSEEQKRLGDSRVSNDQWTRSMRSALKDCESASGLNKASGFSTTASRTSSRNSSTVRSTIPVCEDQVTATSSVDLDPSCADIMHKRLPLGFQHFKRYLDNKFGPDHPFIFTSGALQNPAEVTDPTLSSRHSADVTTEHLLHGAQSFRRSHAATASAASGSTLNRMTDVTDVIQPATCITQPRHWINQVSLAETSFPEGSYCVPSLYNNNHRNEPGHAPGSAQQFSGSPSFSSFQEALFANQDSSRDAVTQGVPTSTHPSVGWDPNANSFGHFSAEVLSPYEVSSPVDGHYPQPVSSPTYIPGVHHPFSPGSYFSTPETGDLPHFRASLYDPWRNYNIRNSVFWPHDYCCWSRLVENNYSPNYAQYHQQLQSANTSMDVCSQSICGCVAGYQYGYQTPWQRSHPVSSLRMSSPRYLSPLVDAQACVAQMSPARGQSVEGPTNFLYGSSDCPRPDTIQGSSMAGDRCLSSSSFVFQGPSGPLQRPLHSFPGSLGIDSLYNASSGYHPRPCHPGFHAYHQCRMPRSGSAGAGFGCAPESSNVTMSNSMSVNNTSSTGLSNPRFARERSVGPELGGYQSNCSVAHPSSGRPGVGYSGSPHGWLTENSQLLARRASPASYMVGIRPMSNSLSANDLAGYRNRTHLEMRSTKSSFDLAPELPSDPTLTLVDGTDFYSKIATFIELDANLRLAMPSGWSERRSSFGRSYYACDATRQASWHHPTLGAHVPLGWERVDTYQNGIYYQSLLIPHCQRHHPNLWLPAPLKNPNVEKESFFSDLRNLQSSLKYTVSEFVEVNNYKSTTSETEEKSFVETFRQLNVETMIEVTRALDHLFYRELHSLVVAYEQERLRIVSLMFTLYPNPPHEETS</sequence>
<evidence type="ECO:0000313" key="3">
    <source>
        <dbReference type="EMBL" id="THD21047.1"/>
    </source>
</evidence>
<dbReference type="SUPFAM" id="SSF51045">
    <property type="entry name" value="WW domain"/>
    <property type="match status" value="1"/>
</dbReference>
<dbReference type="InterPro" id="IPR001202">
    <property type="entry name" value="WW_dom"/>
</dbReference>
<dbReference type="Gene3D" id="2.20.70.10">
    <property type="match status" value="1"/>
</dbReference>
<evidence type="ECO:0000313" key="4">
    <source>
        <dbReference type="Proteomes" id="UP000230066"/>
    </source>
</evidence>
<feature type="compositionally biased region" description="Low complexity" evidence="1">
    <location>
        <begin position="40"/>
        <end position="53"/>
    </location>
</feature>